<dbReference type="AlphaFoldDB" id="A0A6G4X052"/>
<dbReference type="EMBL" id="JAAKZZ010000203">
    <property type="protein sequence ID" value="NGO70502.1"/>
    <property type="molecule type" value="Genomic_DNA"/>
</dbReference>
<feature type="non-terminal residue" evidence="1">
    <location>
        <position position="50"/>
    </location>
</feature>
<evidence type="ECO:0000313" key="1">
    <source>
        <dbReference type="EMBL" id="NGO70502.1"/>
    </source>
</evidence>
<protein>
    <submittedName>
        <fullName evidence="1">Uncharacterized protein</fullName>
    </submittedName>
</protein>
<keyword evidence="2" id="KW-1185">Reference proteome</keyword>
<reference evidence="1 2" key="1">
    <citation type="submission" date="2020-02" db="EMBL/GenBank/DDBJ databases">
        <title>Whole-genome analyses of novel actinobacteria.</title>
        <authorList>
            <person name="Sahin N."/>
            <person name="Tatar D."/>
        </authorList>
    </citation>
    <scope>NUCLEOTIDE SEQUENCE [LARGE SCALE GENOMIC DNA]</scope>
    <source>
        <strain evidence="1 2">SB3404</strain>
    </source>
</reference>
<organism evidence="1 2">
    <name type="scientific">Streptomyces boncukensis</name>
    <dbReference type="NCBI Taxonomy" id="2711219"/>
    <lineage>
        <taxon>Bacteria</taxon>
        <taxon>Bacillati</taxon>
        <taxon>Actinomycetota</taxon>
        <taxon>Actinomycetes</taxon>
        <taxon>Kitasatosporales</taxon>
        <taxon>Streptomycetaceae</taxon>
        <taxon>Streptomyces</taxon>
    </lineage>
</organism>
<evidence type="ECO:0000313" key="2">
    <source>
        <dbReference type="Proteomes" id="UP000477722"/>
    </source>
</evidence>
<accession>A0A6G4X052</accession>
<proteinExistence type="predicted"/>
<comment type="caution">
    <text evidence="1">The sequence shown here is derived from an EMBL/GenBank/DDBJ whole genome shotgun (WGS) entry which is preliminary data.</text>
</comment>
<name>A0A6G4X052_9ACTN</name>
<gene>
    <name evidence="1" type="ORF">G5C65_19515</name>
</gene>
<dbReference type="Proteomes" id="UP000477722">
    <property type="component" value="Unassembled WGS sequence"/>
</dbReference>
<sequence>MHEIYPDPGETLRDLVRRVLPGLPPEVRAGVQVVTGGERAGLVVPGHAPP</sequence>